<feature type="domain" description="DUF732" evidence="2">
    <location>
        <begin position="27"/>
        <end position="97"/>
    </location>
</feature>
<dbReference type="Pfam" id="PF05305">
    <property type="entry name" value="DUF732"/>
    <property type="match status" value="1"/>
</dbReference>
<gene>
    <name evidence="3" type="ORF">MKK62_14950</name>
</gene>
<organism evidence="3 4">
    <name type="scientific">Mycobacterium paraterrae</name>
    <dbReference type="NCBI Taxonomy" id="577492"/>
    <lineage>
        <taxon>Bacteria</taxon>
        <taxon>Bacillati</taxon>
        <taxon>Actinomycetota</taxon>
        <taxon>Actinomycetes</taxon>
        <taxon>Mycobacteriales</taxon>
        <taxon>Mycobacteriaceae</taxon>
        <taxon>Mycobacterium</taxon>
    </lineage>
</organism>
<feature type="signal peptide" evidence="1">
    <location>
        <begin position="1"/>
        <end position="22"/>
    </location>
</feature>
<protein>
    <submittedName>
        <fullName evidence="3">DUF732 domain-containing protein</fullName>
    </submittedName>
</protein>
<keyword evidence="1" id="KW-0732">Signal</keyword>
<feature type="chain" id="PRO_5046486013" evidence="1">
    <location>
        <begin position="23"/>
        <end position="109"/>
    </location>
</feature>
<sequence>MSRLLLVVGAASALVLAAPVHAEPGVDASFVDALTKAGITFNDPGNAVEAGHTTCDLIAQGKPGIQVVQLVQQQNSGISTVSAAKFTAIAVTAYCPQYVQQVGGSGGQQ</sequence>
<reference evidence="3" key="1">
    <citation type="submission" date="2022-08" db="EMBL/GenBank/DDBJ databases">
        <title>Whole genome sequencing of non-tuberculosis mycobacteria type-strains.</title>
        <authorList>
            <person name="Igarashi Y."/>
            <person name="Osugi A."/>
            <person name="Mitarai S."/>
        </authorList>
    </citation>
    <scope>NUCLEOTIDE SEQUENCE</scope>
    <source>
        <strain evidence="3">DSM 45127</strain>
    </source>
</reference>
<keyword evidence="4" id="KW-1185">Reference proteome</keyword>
<dbReference type="InterPro" id="IPR007969">
    <property type="entry name" value="DUF732"/>
</dbReference>
<dbReference type="EMBL" id="CP092488">
    <property type="protein sequence ID" value="UMB67787.1"/>
    <property type="molecule type" value="Genomic_DNA"/>
</dbReference>
<accession>A0ABY3VKN1</accession>
<evidence type="ECO:0000256" key="1">
    <source>
        <dbReference type="SAM" id="SignalP"/>
    </source>
</evidence>
<evidence type="ECO:0000313" key="4">
    <source>
        <dbReference type="Proteomes" id="UP001055336"/>
    </source>
</evidence>
<evidence type="ECO:0000313" key="3">
    <source>
        <dbReference type="EMBL" id="UMB67787.1"/>
    </source>
</evidence>
<name>A0ABY3VKN1_9MYCO</name>
<proteinExistence type="predicted"/>
<dbReference type="Proteomes" id="UP001055336">
    <property type="component" value="Chromosome"/>
</dbReference>
<evidence type="ECO:0000259" key="2">
    <source>
        <dbReference type="Pfam" id="PF05305"/>
    </source>
</evidence>
<dbReference type="RefSeq" id="WP_240258252.1">
    <property type="nucleotide sequence ID" value="NZ_CP092488.2"/>
</dbReference>